<keyword evidence="2" id="KW-0255">Endonuclease</keyword>
<dbReference type="SUPFAM" id="SSF52980">
    <property type="entry name" value="Restriction endonuclease-like"/>
    <property type="match status" value="1"/>
</dbReference>
<dbReference type="InterPro" id="IPR011335">
    <property type="entry name" value="Restrct_endonuc-II-like"/>
</dbReference>
<evidence type="ECO:0000256" key="1">
    <source>
        <dbReference type="ARBA" id="ARBA00022722"/>
    </source>
</evidence>
<organism evidence="4">
    <name type="scientific">hydrothermal vent metagenome</name>
    <dbReference type="NCBI Taxonomy" id="652676"/>
    <lineage>
        <taxon>unclassified sequences</taxon>
        <taxon>metagenomes</taxon>
        <taxon>ecological metagenomes</taxon>
    </lineage>
</organism>
<accession>A0A3B0TA19</accession>
<dbReference type="CDD" id="cd22323">
    <property type="entry name" value="EcoRV-like"/>
    <property type="match status" value="1"/>
</dbReference>
<proteinExistence type="predicted"/>
<dbReference type="Gene3D" id="3.40.600.10">
    <property type="entry name" value="DNA mismatch repair MutH/Restriction endonuclease, type II"/>
    <property type="match status" value="1"/>
</dbReference>
<keyword evidence="3" id="KW-0378">Hydrolase</keyword>
<dbReference type="GO" id="GO:0004519">
    <property type="term" value="F:endonuclease activity"/>
    <property type="evidence" value="ECO:0007669"/>
    <property type="project" value="UniProtKB-KW"/>
</dbReference>
<reference evidence="4" key="1">
    <citation type="submission" date="2018-06" db="EMBL/GenBank/DDBJ databases">
        <authorList>
            <person name="Zhirakovskaya E."/>
        </authorList>
    </citation>
    <scope>NUCLEOTIDE SEQUENCE</scope>
</reference>
<dbReference type="EMBL" id="UOEF01000443">
    <property type="protein sequence ID" value="VAW05644.1"/>
    <property type="molecule type" value="Genomic_DNA"/>
</dbReference>
<dbReference type="Pfam" id="PF09233">
    <property type="entry name" value="Endonuc-EcoRV"/>
    <property type="match status" value="1"/>
</dbReference>
<evidence type="ECO:0000256" key="3">
    <source>
        <dbReference type="ARBA" id="ARBA00022801"/>
    </source>
</evidence>
<evidence type="ECO:0000313" key="4">
    <source>
        <dbReference type="EMBL" id="VAW05644.1"/>
    </source>
</evidence>
<dbReference type="InterPro" id="IPR037057">
    <property type="entry name" value="DNA_rep_MutH/T2_RE_sf"/>
</dbReference>
<gene>
    <name evidence="4" type="ORF">MNBD_ALPHA04-390</name>
</gene>
<protein>
    <recommendedName>
        <fullName evidence="5">Restriction endonuclease</fullName>
    </recommendedName>
</protein>
<dbReference type="GO" id="GO:0003677">
    <property type="term" value="F:DNA binding"/>
    <property type="evidence" value="ECO:0007669"/>
    <property type="project" value="InterPro"/>
</dbReference>
<dbReference type="GO" id="GO:0016787">
    <property type="term" value="F:hydrolase activity"/>
    <property type="evidence" value="ECO:0007669"/>
    <property type="project" value="UniProtKB-KW"/>
</dbReference>
<evidence type="ECO:0000256" key="2">
    <source>
        <dbReference type="ARBA" id="ARBA00022759"/>
    </source>
</evidence>
<sequence>MASKSELEEAKKIFGDSLSNFVESLAGHVCTTDGQWAVKGFVDIDRNVFSISSDTKVTSKILEIQIFPELIMFADKIGYELVLTEHQNHYPDMSFVSKVDDQIKFAVDLKTTYRKPDKPFLCNDFTLGSHGAYFQDRTSHKNIRFPYGSYGGHFCLGLIYERSETAIDETKKVKLDDLESIASVMRNMVFFVVEKWRLASDRRGSGNTANIGSIELIEDVVAGRGIFADLGEEWFDDYWMNYDKITINDGKGGTKTIRKLADFIDYRGGDVSLINKRRTKA</sequence>
<dbReference type="InterPro" id="IPR015314">
    <property type="entry name" value="Restrct_endonuc_II_EcoRV"/>
</dbReference>
<dbReference type="AlphaFoldDB" id="A0A3B0TA19"/>
<name>A0A3B0TA19_9ZZZZ</name>
<keyword evidence="1" id="KW-0540">Nuclease</keyword>
<evidence type="ECO:0008006" key="5">
    <source>
        <dbReference type="Google" id="ProtNLM"/>
    </source>
</evidence>